<protein>
    <submittedName>
        <fullName evidence="2">Uncharacterized protein</fullName>
    </submittedName>
</protein>
<keyword evidence="1" id="KW-1185">Reference proteome</keyword>
<evidence type="ECO:0000313" key="2">
    <source>
        <dbReference type="WBParaSite" id="nRc.2.0.1.t02904-RA"/>
    </source>
</evidence>
<proteinExistence type="predicted"/>
<organism evidence="1 2">
    <name type="scientific">Romanomermis culicivorax</name>
    <name type="common">Nematode worm</name>
    <dbReference type="NCBI Taxonomy" id="13658"/>
    <lineage>
        <taxon>Eukaryota</taxon>
        <taxon>Metazoa</taxon>
        <taxon>Ecdysozoa</taxon>
        <taxon>Nematoda</taxon>
        <taxon>Enoplea</taxon>
        <taxon>Dorylaimia</taxon>
        <taxon>Mermithida</taxon>
        <taxon>Mermithoidea</taxon>
        <taxon>Mermithidae</taxon>
        <taxon>Romanomermis</taxon>
    </lineage>
</organism>
<dbReference type="AlphaFoldDB" id="A0A915HMK0"/>
<reference evidence="2" key="1">
    <citation type="submission" date="2022-11" db="UniProtKB">
        <authorList>
            <consortium name="WormBaseParasite"/>
        </authorList>
    </citation>
    <scope>IDENTIFICATION</scope>
</reference>
<accession>A0A915HMK0</accession>
<dbReference type="Proteomes" id="UP000887565">
    <property type="component" value="Unplaced"/>
</dbReference>
<sequence>MAQHTMSIHKNFAIYCEQTVVKHIMEKYDVNHVRLGEICQHVTLPTIPVAHPCQVPDCTQLIENNPESPLDRQHSLPENGVDCIPALCPKMESSQAPATHFVKSFEEQDQ</sequence>
<name>A0A915HMK0_ROMCU</name>
<dbReference type="WBParaSite" id="nRc.2.0.1.t02904-RA">
    <property type="protein sequence ID" value="nRc.2.0.1.t02904-RA"/>
    <property type="gene ID" value="nRc.2.0.1.g02904"/>
</dbReference>
<evidence type="ECO:0000313" key="1">
    <source>
        <dbReference type="Proteomes" id="UP000887565"/>
    </source>
</evidence>